<keyword evidence="3" id="KW-1185">Reference proteome</keyword>
<dbReference type="CDD" id="cd00093">
    <property type="entry name" value="HTH_XRE"/>
    <property type="match status" value="1"/>
</dbReference>
<dbReference type="SMART" id="SM00530">
    <property type="entry name" value="HTH_XRE"/>
    <property type="match status" value="1"/>
</dbReference>
<dbReference type="PROSITE" id="PS50943">
    <property type="entry name" value="HTH_CROC1"/>
    <property type="match status" value="1"/>
</dbReference>
<dbReference type="Pfam" id="PF13560">
    <property type="entry name" value="HTH_31"/>
    <property type="match status" value="1"/>
</dbReference>
<evidence type="ECO:0000259" key="1">
    <source>
        <dbReference type="PROSITE" id="PS50943"/>
    </source>
</evidence>
<comment type="caution">
    <text evidence="2">The sequence shown here is derived from an EMBL/GenBank/DDBJ whole genome shotgun (WGS) entry which is preliminary data.</text>
</comment>
<dbReference type="Proteomes" id="UP001501721">
    <property type="component" value="Unassembled WGS sequence"/>
</dbReference>
<dbReference type="InterPro" id="IPR010982">
    <property type="entry name" value="Lambda_DNA-bd_dom_sf"/>
</dbReference>
<dbReference type="Gene3D" id="1.10.260.40">
    <property type="entry name" value="lambda repressor-like DNA-binding domains"/>
    <property type="match status" value="1"/>
</dbReference>
<dbReference type="InterPro" id="IPR043917">
    <property type="entry name" value="DUF5753"/>
</dbReference>
<gene>
    <name evidence="2" type="ORF">GCM10010422_77160</name>
</gene>
<dbReference type="SUPFAM" id="SSF47413">
    <property type="entry name" value="lambda repressor-like DNA-binding domains"/>
    <property type="match status" value="1"/>
</dbReference>
<evidence type="ECO:0000313" key="3">
    <source>
        <dbReference type="Proteomes" id="UP001501721"/>
    </source>
</evidence>
<name>A0ABN3N2N2_9ACTN</name>
<sequence>MLSWLSRALYGYGDDGRWHVNDAVDEAGWDVEPGDEIEPVVQAVGRLLRVCREAAGLRPGELAEVLGYGEDLIRKIERGQRIPRPEFLDKADHVLHANGHLRAFMEDMRRARYPKKVRRLKELEDRAVEMLLYSNHNIHGLLQTAEYMTALYEVRQPPLARDVIEREVAGRTGRQSVFGREPVPSLSFIQEQVTLERPIGGKMVLRHQLEHLLEISQLRNVSIQVMPTEREDHAGMHGPLEVLKFADGTAIGRSDGAFNGRPVESPRDLRILELRYGMIRTQALPPRESRAFIEHALGRL</sequence>
<dbReference type="EMBL" id="BAAATL010000058">
    <property type="protein sequence ID" value="GAA2513350.1"/>
    <property type="molecule type" value="Genomic_DNA"/>
</dbReference>
<proteinExistence type="predicted"/>
<protein>
    <submittedName>
        <fullName evidence="2">Helix-turn-helix transcriptional regulator</fullName>
    </submittedName>
</protein>
<dbReference type="Pfam" id="PF19054">
    <property type="entry name" value="DUF5753"/>
    <property type="match status" value="1"/>
</dbReference>
<feature type="domain" description="HTH cro/C1-type" evidence="1">
    <location>
        <begin position="48"/>
        <end position="90"/>
    </location>
</feature>
<dbReference type="InterPro" id="IPR001387">
    <property type="entry name" value="Cro/C1-type_HTH"/>
</dbReference>
<evidence type="ECO:0000313" key="2">
    <source>
        <dbReference type="EMBL" id="GAA2513350.1"/>
    </source>
</evidence>
<accession>A0ABN3N2N2</accession>
<reference evidence="2 3" key="1">
    <citation type="journal article" date="2019" name="Int. J. Syst. Evol. Microbiol.">
        <title>The Global Catalogue of Microorganisms (GCM) 10K type strain sequencing project: providing services to taxonomists for standard genome sequencing and annotation.</title>
        <authorList>
            <consortium name="The Broad Institute Genomics Platform"/>
            <consortium name="The Broad Institute Genome Sequencing Center for Infectious Disease"/>
            <person name="Wu L."/>
            <person name="Ma J."/>
        </authorList>
    </citation>
    <scope>NUCLEOTIDE SEQUENCE [LARGE SCALE GENOMIC DNA]</scope>
    <source>
        <strain evidence="2 3">JCM 6923</strain>
    </source>
</reference>
<organism evidence="2 3">
    <name type="scientific">Streptomyces graminearus</name>
    <dbReference type="NCBI Taxonomy" id="284030"/>
    <lineage>
        <taxon>Bacteria</taxon>
        <taxon>Bacillati</taxon>
        <taxon>Actinomycetota</taxon>
        <taxon>Actinomycetes</taxon>
        <taxon>Kitasatosporales</taxon>
        <taxon>Streptomycetaceae</taxon>
        <taxon>Streptomyces</taxon>
    </lineage>
</organism>